<evidence type="ECO:0000256" key="3">
    <source>
        <dbReference type="ARBA" id="ARBA00022448"/>
    </source>
</evidence>
<feature type="transmembrane region" description="Helical" evidence="8">
    <location>
        <begin position="74"/>
        <end position="92"/>
    </location>
</feature>
<keyword evidence="10" id="KW-1185">Reference proteome</keyword>
<evidence type="ECO:0000256" key="7">
    <source>
        <dbReference type="ARBA" id="ARBA00023136"/>
    </source>
</evidence>
<dbReference type="InterPro" id="IPR002781">
    <property type="entry name" value="TM_pro_TauE-like"/>
</dbReference>
<reference evidence="9 10" key="1">
    <citation type="submission" date="2023-09" db="EMBL/GenBank/DDBJ databases">
        <authorList>
            <person name="Rey-Velasco X."/>
        </authorList>
    </citation>
    <scope>NUCLEOTIDE SEQUENCE [LARGE SCALE GENOMIC DNA]</scope>
    <source>
        <strain evidence="9 10">F188</strain>
    </source>
</reference>
<evidence type="ECO:0000256" key="1">
    <source>
        <dbReference type="ARBA" id="ARBA00004651"/>
    </source>
</evidence>
<comment type="caution">
    <text evidence="9">The sequence shown here is derived from an EMBL/GenBank/DDBJ whole genome shotgun (WGS) entry which is preliminary data.</text>
</comment>
<evidence type="ECO:0000313" key="10">
    <source>
        <dbReference type="Proteomes" id="UP001261624"/>
    </source>
</evidence>
<comment type="subcellular location">
    <subcellularLocation>
        <location evidence="1 8">Cell membrane</location>
        <topology evidence="1 8">Multi-pass membrane protein</topology>
    </subcellularLocation>
</comment>
<protein>
    <recommendedName>
        <fullName evidence="8">Probable membrane transporter protein</fullName>
    </recommendedName>
</protein>
<dbReference type="PANTHER" id="PTHR30269">
    <property type="entry name" value="TRANSMEMBRANE PROTEIN YFCA"/>
    <property type="match status" value="1"/>
</dbReference>
<dbReference type="PANTHER" id="PTHR30269:SF37">
    <property type="entry name" value="MEMBRANE TRANSPORTER PROTEIN"/>
    <property type="match status" value="1"/>
</dbReference>
<keyword evidence="6 8" id="KW-1133">Transmembrane helix</keyword>
<evidence type="ECO:0000256" key="8">
    <source>
        <dbReference type="RuleBase" id="RU363041"/>
    </source>
</evidence>
<feature type="transmembrane region" description="Helical" evidence="8">
    <location>
        <begin position="194"/>
        <end position="213"/>
    </location>
</feature>
<feature type="transmembrane region" description="Helical" evidence="8">
    <location>
        <begin position="161"/>
        <end position="187"/>
    </location>
</feature>
<keyword evidence="7 8" id="KW-0472">Membrane</keyword>
<dbReference type="Proteomes" id="UP001261624">
    <property type="component" value="Unassembled WGS sequence"/>
</dbReference>
<evidence type="ECO:0000256" key="2">
    <source>
        <dbReference type="ARBA" id="ARBA00009142"/>
    </source>
</evidence>
<evidence type="ECO:0000256" key="6">
    <source>
        <dbReference type="ARBA" id="ARBA00022989"/>
    </source>
</evidence>
<evidence type="ECO:0000256" key="4">
    <source>
        <dbReference type="ARBA" id="ARBA00022475"/>
    </source>
</evidence>
<feature type="transmembrane region" description="Helical" evidence="8">
    <location>
        <begin position="127"/>
        <end position="149"/>
    </location>
</feature>
<dbReference type="RefSeq" id="WP_311683308.1">
    <property type="nucleotide sequence ID" value="NZ_JAVRHM010000006.1"/>
</dbReference>
<proteinExistence type="inferred from homology"/>
<feature type="transmembrane region" description="Helical" evidence="8">
    <location>
        <begin position="219"/>
        <end position="237"/>
    </location>
</feature>
<gene>
    <name evidence="9" type="ORF">RM549_07420</name>
</gene>
<comment type="similarity">
    <text evidence="2 8">Belongs to the 4-toluene sulfonate uptake permease (TSUP) (TC 2.A.102) family.</text>
</comment>
<dbReference type="InterPro" id="IPR052017">
    <property type="entry name" value="TSUP"/>
</dbReference>
<evidence type="ECO:0000313" key="9">
    <source>
        <dbReference type="EMBL" id="MDT0689609.1"/>
    </source>
</evidence>
<feature type="transmembrane region" description="Helical" evidence="8">
    <location>
        <begin position="7"/>
        <end position="38"/>
    </location>
</feature>
<dbReference type="Pfam" id="PF01925">
    <property type="entry name" value="TauE"/>
    <property type="match status" value="1"/>
</dbReference>
<name>A0ABU3E1N9_9FLAO</name>
<accession>A0ABU3E1N9</accession>
<evidence type="ECO:0000256" key="5">
    <source>
        <dbReference type="ARBA" id="ARBA00022692"/>
    </source>
</evidence>
<keyword evidence="5 8" id="KW-0812">Transmembrane</keyword>
<keyword evidence="3" id="KW-0813">Transport</keyword>
<sequence length="238" mass="25854">MDYNLLILLGTAIFCGFFVQTVVGFAGSLIALPILLIGLRLPDAIAYISIFYLFSSISLVYKEWKYIDKNVIKKLSITSIIGIIIGITVLTFSQPILLKKALGVFILLYVAYVGVGKIDIKLGSKGTVLFGVLGGFFAGVFSTGGPLYVIAVKNTVEDVKIFRATMIGVLALVTTVRLPTLAVGGLLNGGHLKMSLIIFPVFILAQFLGGYFFRKIDELFFKKVLLGLLCFSGIALFF</sequence>
<organism evidence="9 10">
    <name type="scientific">Autumnicola patrickiae</name>
    <dbReference type="NCBI Taxonomy" id="3075591"/>
    <lineage>
        <taxon>Bacteria</taxon>
        <taxon>Pseudomonadati</taxon>
        <taxon>Bacteroidota</taxon>
        <taxon>Flavobacteriia</taxon>
        <taxon>Flavobacteriales</taxon>
        <taxon>Flavobacteriaceae</taxon>
        <taxon>Autumnicola</taxon>
    </lineage>
</organism>
<keyword evidence="4 8" id="KW-1003">Cell membrane</keyword>
<dbReference type="EMBL" id="JAVRHM010000006">
    <property type="protein sequence ID" value="MDT0689609.1"/>
    <property type="molecule type" value="Genomic_DNA"/>
</dbReference>